<accession>A0AAN8VLH9</accession>
<sequence length="416" mass="47612">MRISLFSLSKLETTNVAFGPEPSHLYGIYTWKIDKFSQIAKEELRSNAFEVGGHKCPAIRPSLRWPCNLRLGLRPTIDYYSRAGSFTSRKSVPFCSSSLYRGWLLFLLWFVLETSMEGEISLVRSILFYPQGSDACSDLSLFLCVANHDKLLPGWSHLVLFTISVVNKDSKKSKYSDTLQRFWSKEHDWGWKKFMELSRLSDGFLVDGTLIIRAQIQVIRDKADHPFCCLDSQYKRELLQVYLTNVEQIFRRFEEKRRGKLLKLIEDKARFCSFWSGIDQHARPDISREKRNMMLEIIVNHFFIEKEVTSTLVMDFLYSGLKNLDGQMEQLDAEMASAPMVRVEKDMFLIADNVLLVLERAALKPFPKLKGPQNSAYIGVTLSPCEFALLFAALVVLLIGGSHLGILKGSTVSCDL</sequence>
<dbReference type="AlphaFoldDB" id="A0AAN8VLH9"/>
<dbReference type="SUPFAM" id="SSF49599">
    <property type="entry name" value="TRAF domain-like"/>
    <property type="match status" value="2"/>
</dbReference>
<dbReference type="CDD" id="cd00121">
    <property type="entry name" value="MATH"/>
    <property type="match status" value="1"/>
</dbReference>
<keyword evidence="1" id="KW-0472">Membrane</keyword>
<feature type="domain" description="MATH" evidence="2">
    <location>
        <begin position="70"/>
        <end position="216"/>
    </location>
</feature>
<dbReference type="InterPro" id="IPR002083">
    <property type="entry name" value="MATH/TRAF_dom"/>
</dbReference>
<evidence type="ECO:0000313" key="4">
    <source>
        <dbReference type="Proteomes" id="UP001370490"/>
    </source>
</evidence>
<dbReference type="Gene3D" id="2.60.210.10">
    <property type="entry name" value="Apoptosis, Tumor Necrosis Factor Receptor Associated Protein 2, Chain A"/>
    <property type="match status" value="1"/>
</dbReference>
<dbReference type="PANTHER" id="PTHR47477:SF8">
    <property type="entry name" value="TNF RECEPTOR-ASSOCIATED FACTOR HOMOLOG 1A"/>
    <property type="match status" value="1"/>
</dbReference>
<evidence type="ECO:0000259" key="2">
    <source>
        <dbReference type="PROSITE" id="PS50144"/>
    </source>
</evidence>
<organism evidence="3 4">
    <name type="scientific">Dillenia turbinata</name>
    <dbReference type="NCBI Taxonomy" id="194707"/>
    <lineage>
        <taxon>Eukaryota</taxon>
        <taxon>Viridiplantae</taxon>
        <taxon>Streptophyta</taxon>
        <taxon>Embryophyta</taxon>
        <taxon>Tracheophyta</taxon>
        <taxon>Spermatophyta</taxon>
        <taxon>Magnoliopsida</taxon>
        <taxon>eudicotyledons</taxon>
        <taxon>Gunneridae</taxon>
        <taxon>Pentapetalae</taxon>
        <taxon>Dilleniales</taxon>
        <taxon>Dilleniaceae</taxon>
        <taxon>Dillenia</taxon>
    </lineage>
</organism>
<protein>
    <submittedName>
        <fullName evidence="3">MATH/TRAF domain</fullName>
    </submittedName>
</protein>
<keyword evidence="1" id="KW-1133">Transmembrane helix</keyword>
<dbReference type="Pfam" id="PF22486">
    <property type="entry name" value="MATH_2"/>
    <property type="match status" value="1"/>
</dbReference>
<gene>
    <name evidence="3" type="ORF">RJ641_003927</name>
</gene>
<dbReference type="PROSITE" id="PS50144">
    <property type="entry name" value="MATH"/>
    <property type="match status" value="1"/>
</dbReference>
<evidence type="ECO:0000256" key="1">
    <source>
        <dbReference type="SAM" id="Phobius"/>
    </source>
</evidence>
<comment type="caution">
    <text evidence="3">The sequence shown here is derived from an EMBL/GenBank/DDBJ whole genome shotgun (WGS) entry which is preliminary data.</text>
</comment>
<keyword evidence="1" id="KW-0812">Transmembrane</keyword>
<dbReference type="InterPro" id="IPR055327">
    <property type="entry name" value="TRAF1A/B"/>
</dbReference>
<dbReference type="InterPro" id="IPR008974">
    <property type="entry name" value="TRAF-like"/>
</dbReference>
<dbReference type="Proteomes" id="UP001370490">
    <property type="component" value="Unassembled WGS sequence"/>
</dbReference>
<dbReference type="EMBL" id="JBAMMX010000012">
    <property type="protein sequence ID" value="KAK6929833.1"/>
    <property type="molecule type" value="Genomic_DNA"/>
</dbReference>
<feature type="transmembrane region" description="Helical" evidence="1">
    <location>
        <begin position="387"/>
        <end position="407"/>
    </location>
</feature>
<name>A0AAN8VLH9_9MAGN</name>
<dbReference type="PANTHER" id="PTHR47477">
    <property type="entry name" value="TNF RECEPTOR-ASSOCIATED FACTOR HOMOLOG 1A"/>
    <property type="match status" value="1"/>
</dbReference>
<keyword evidence="4" id="KW-1185">Reference proteome</keyword>
<reference evidence="3 4" key="1">
    <citation type="submission" date="2023-12" db="EMBL/GenBank/DDBJ databases">
        <title>A high-quality genome assembly for Dillenia turbinata (Dilleniales).</title>
        <authorList>
            <person name="Chanderbali A."/>
        </authorList>
    </citation>
    <scope>NUCLEOTIDE SEQUENCE [LARGE SCALE GENOMIC DNA]</scope>
    <source>
        <strain evidence="3">LSX21</strain>
        <tissue evidence="3">Leaf</tissue>
    </source>
</reference>
<proteinExistence type="predicted"/>
<evidence type="ECO:0000313" key="3">
    <source>
        <dbReference type="EMBL" id="KAK6929833.1"/>
    </source>
</evidence>